<dbReference type="Proteomes" id="UP000320762">
    <property type="component" value="Unassembled WGS sequence"/>
</dbReference>
<reference evidence="1 2" key="1">
    <citation type="journal article" date="2019" name="New Phytol.">
        <title>Comparative genomics reveals unique wood-decay strategies and fruiting body development in the Schizophyllaceae.</title>
        <authorList>
            <person name="Almasi E."/>
            <person name="Sahu N."/>
            <person name="Krizsan K."/>
            <person name="Balint B."/>
            <person name="Kovacs G.M."/>
            <person name="Kiss B."/>
            <person name="Cseklye J."/>
            <person name="Drula E."/>
            <person name="Henrissat B."/>
            <person name="Nagy I."/>
            <person name="Chovatia M."/>
            <person name="Adam C."/>
            <person name="LaButti K."/>
            <person name="Lipzen A."/>
            <person name="Riley R."/>
            <person name="Grigoriev I.V."/>
            <person name="Nagy L.G."/>
        </authorList>
    </citation>
    <scope>NUCLEOTIDE SEQUENCE [LARGE SCALE GENOMIC DNA]</scope>
    <source>
        <strain evidence="1 2">NL-1724</strain>
    </source>
</reference>
<protein>
    <submittedName>
        <fullName evidence="1">Uncharacterized protein</fullName>
    </submittedName>
</protein>
<keyword evidence="2" id="KW-1185">Reference proteome</keyword>
<proteinExistence type="predicted"/>
<accession>A0A550C262</accession>
<comment type="caution">
    <text evidence="1">The sequence shown here is derived from an EMBL/GenBank/DDBJ whole genome shotgun (WGS) entry which is preliminary data.</text>
</comment>
<dbReference type="AlphaFoldDB" id="A0A550C262"/>
<dbReference type="EMBL" id="VDMD01000032">
    <property type="protein sequence ID" value="TRM58889.1"/>
    <property type="molecule type" value="Genomic_DNA"/>
</dbReference>
<gene>
    <name evidence="1" type="ORF">BD626DRAFT_177187</name>
</gene>
<evidence type="ECO:0000313" key="2">
    <source>
        <dbReference type="Proteomes" id="UP000320762"/>
    </source>
</evidence>
<organism evidence="1 2">
    <name type="scientific">Schizophyllum amplum</name>
    <dbReference type="NCBI Taxonomy" id="97359"/>
    <lineage>
        <taxon>Eukaryota</taxon>
        <taxon>Fungi</taxon>
        <taxon>Dikarya</taxon>
        <taxon>Basidiomycota</taxon>
        <taxon>Agaricomycotina</taxon>
        <taxon>Agaricomycetes</taxon>
        <taxon>Agaricomycetidae</taxon>
        <taxon>Agaricales</taxon>
        <taxon>Schizophyllaceae</taxon>
        <taxon>Schizophyllum</taxon>
    </lineage>
</organism>
<name>A0A550C262_9AGAR</name>
<evidence type="ECO:0000313" key="1">
    <source>
        <dbReference type="EMBL" id="TRM58889.1"/>
    </source>
</evidence>
<sequence>MNILLPFDVHSMPNPMETSFLQTRYLDLQLHFEASLLLFTEHWRSTICQVHVPGRPLPGRLSLTRPPPPSTHTALLPYGFRPHPSPNHNHPHAALRIWLPYSVYLHTLALSYVHVLIFLQSRPCPSPRDPLCVIFSPPDGLSCSTVVLTSRAQPGSWLAPSVSVGPQASRHHIHSHGRTQCDEEPMYKQCTSAYHTLVQCYKHP</sequence>